<sequence>MGRLVYELRVRGPVPAEVLEELGAEDFGEEPPLTILRTEPTDQPGLAGVLQRLRSLGLDLMEVRTAGPDPADAAEAP</sequence>
<dbReference type="RefSeq" id="WP_179719464.1">
    <property type="nucleotide sequence ID" value="NZ_JACBZT010000001.1"/>
</dbReference>
<evidence type="ECO:0000313" key="1">
    <source>
        <dbReference type="EMBL" id="NYJ07539.1"/>
    </source>
</evidence>
<dbReference type="Proteomes" id="UP000541969">
    <property type="component" value="Unassembled WGS sequence"/>
</dbReference>
<evidence type="ECO:0000313" key="2">
    <source>
        <dbReference type="Proteomes" id="UP000541969"/>
    </source>
</evidence>
<accession>A0A853CL09</accession>
<keyword evidence="2" id="KW-1185">Reference proteome</keyword>
<reference evidence="1 2" key="1">
    <citation type="submission" date="2020-07" db="EMBL/GenBank/DDBJ databases">
        <title>Sequencing the genomes of 1000 actinobacteria strains.</title>
        <authorList>
            <person name="Klenk H.-P."/>
        </authorList>
    </citation>
    <scope>NUCLEOTIDE SEQUENCE [LARGE SCALE GENOMIC DNA]</scope>
    <source>
        <strain evidence="1 2">DSM 104001</strain>
    </source>
</reference>
<proteinExistence type="predicted"/>
<organism evidence="1 2">
    <name type="scientific">Petropleomorpha daqingensis</name>
    <dbReference type="NCBI Taxonomy" id="2026353"/>
    <lineage>
        <taxon>Bacteria</taxon>
        <taxon>Bacillati</taxon>
        <taxon>Actinomycetota</taxon>
        <taxon>Actinomycetes</taxon>
        <taxon>Geodermatophilales</taxon>
        <taxon>Geodermatophilaceae</taxon>
        <taxon>Petropleomorpha</taxon>
    </lineage>
</organism>
<dbReference type="EMBL" id="JACBZT010000001">
    <property type="protein sequence ID" value="NYJ07539.1"/>
    <property type="molecule type" value="Genomic_DNA"/>
</dbReference>
<protein>
    <submittedName>
        <fullName evidence="1">Uncharacterized protein</fullName>
    </submittedName>
</protein>
<comment type="caution">
    <text evidence="1">The sequence shown here is derived from an EMBL/GenBank/DDBJ whole genome shotgun (WGS) entry which is preliminary data.</text>
</comment>
<gene>
    <name evidence="1" type="ORF">GGQ55_003817</name>
</gene>
<dbReference type="AlphaFoldDB" id="A0A853CL09"/>
<name>A0A853CL09_9ACTN</name>